<evidence type="ECO:0000313" key="2">
    <source>
        <dbReference type="Proteomes" id="UP000028582"/>
    </source>
</evidence>
<dbReference type="EMBL" id="ANJA01002073">
    <property type="protein sequence ID" value="ETO72345.1"/>
    <property type="molecule type" value="Genomic_DNA"/>
</dbReference>
<accession>A0A081A0D4</accession>
<gene>
    <name evidence="1" type="ORF">F444_11524</name>
</gene>
<protein>
    <submittedName>
        <fullName evidence="1">Uncharacterized protein</fullName>
    </submittedName>
</protein>
<organism evidence="1 2">
    <name type="scientific">Phytophthora nicotianae P1976</name>
    <dbReference type="NCBI Taxonomy" id="1317066"/>
    <lineage>
        <taxon>Eukaryota</taxon>
        <taxon>Sar</taxon>
        <taxon>Stramenopiles</taxon>
        <taxon>Oomycota</taxon>
        <taxon>Peronosporomycetes</taxon>
        <taxon>Peronosporales</taxon>
        <taxon>Peronosporaceae</taxon>
        <taxon>Phytophthora</taxon>
    </lineage>
</organism>
<dbReference type="Proteomes" id="UP000028582">
    <property type="component" value="Unassembled WGS sequence"/>
</dbReference>
<reference evidence="1 2" key="1">
    <citation type="submission" date="2013-11" db="EMBL/GenBank/DDBJ databases">
        <title>The Genome Sequence of Phytophthora parasitica P1976.</title>
        <authorList>
            <consortium name="The Broad Institute Genomics Platform"/>
            <person name="Russ C."/>
            <person name="Tyler B."/>
            <person name="Panabieres F."/>
            <person name="Shan W."/>
            <person name="Tripathy S."/>
            <person name="Grunwald N."/>
            <person name="Machado M."/>
            <person name="Johnson C.S."/>
            <person name="Walker B."/>
            <person name="Young S."/>
            <person name="Zeng Q."/>
            <person name="Gargeya S."/>
            <person name="Fitzgerald M."/>
            <person name="Haas B."/>
            <person name="Abouelleil A."/>
            <person name="Allen A.W."/>
            <person name="Alvarado L."/>
            <person name="Arachchi H.M."/>
            <person name="Berlin A.M."/>
            <person name="Chapman S.B."/>
            <person name="Gainer-Dewar J."/>
            <person name="Goldberg J."/>
            <person name="Griggs A."/>
            <person name="Gujja S."/>
            <person name="Hansen M."/>
            <person name="Howarth C."/>
            <person name="Imamovic A."/>
            <person name="Ireland A."/>
            <person name="Larimer J."/>
            <person name="McCowan C."/>
            <person name="Murphy C."/>
            <person name="Pearson M."/>
            <person name="Poon T.W."/>
            <person name="Priest M."/>
            <person name="Roberts A."/>
            <person name="Saif S."/>
            <person name="Shea T."/>
            <person name="Sisk P."/>
            <person name="Sykes S."/>
            <person name="Wortman J."/>
            <person name="Nusbaum C."/>
            <person name="Birren B."/>
        </authorList>
    </citation>
    <scope>NUCLEOTIDE SEQUENCE [LARGE SCALE GENOMIC DNA]</scope>
    <source>
        <strain evidence="1 2">P1976</strain>
    </source>
</reference>
<proteinExistence type="predicted"/>
<name>A0A081A0D4_PHYNI</name>
<sequence>MKSDTNKSDGSLDQNISAEISPTQLTYMQSVEVKPVVFSGSTDQSIVCGNGQESLVSSLASLVPTLWN</sequence>
<evidence type="ECO:0000313" key="1">
    <source>
        <dbReference type="EMBL" id="ETO72345.1"/>
    </source>
</evidence>
<dbReference type="AlphaFoldDB" id="A0A081A0D4"/>
<comment type="caution">
    <text evidence="1">The sequence shown here is derived from an EMBL/GenBank/DDBJ whole genome shotgun (WGS) entry which is preliminary data.</text>
</comment>